<keyword evidence="1" id="KW-1133">Transmembrane helix</keyword>
<feature type="transmembrane region" description="Helical" evidence="1">
    <location>
        <begin position="6"/>
        <end position="26"/>
    </location>
</feature>
<protein>
    <submittedName>
        <fullName evidence="2">Uncharacterized protein</fullName>
    </submittedName>
</protein>
<feature type="transmembrane region" description="Helical" evidence="1">
    <location>
        <begin position="83"/>
        <end position="105"/>
    </location>
</feature>
<dbReference type="Proteomes" id="UP001201812">
    <property type="component" value="Unassembled WGS sequence"/>
</dbReference>
<feature type="transmembrane region" description="Helical" evidence="1">
    <location>
        <begin position="57"/>
        <end position="76"/>
    </location>
</feature>
<comment type="caution">
    <text evidence="2">The sequence shown here is derived from an EMBL/GenBank/DDBJ whole genome shotgun (WGS) entry which is preliminary data.</text>
</comment>
<evidence type="ECO:0000313" key="2">
    <source>
        <dbReference type="EMBL" id="KAI1703635.1"/>
    </source>
</evidence>
<dbReference type="AlphaFoldDB" id="A0AAD4MRA8"/>
<keyword evidence="1" id="KW-0812">Transmembrane</keyword>
<keyword evidence="1" id="KW-0472">Membrane</keyword>
<proteinExistence type="predicted"/>
<sequence length="207" mass="22504">MGIFSAIGTMCYSLFVGILLTLLYWYVLYHTTWAYPVAIFSIVFFGLSTIMHVLSAILGLVTICATGTIALVSLPVGGPISCLVIAIVGLFVTFIVAFQFGVAIWGLVMSINLLNSGAQTCPVHYYDGIDCGWLVVLFALTVFTGVLKSRKVESPGEEIQPIHEGEQRQYTYSDGSRMLVNTFVFNPRSAAGYHYPTPTAPPPPYSA</sequence>
<name>A0AAD4MRA8_9BILA</name>
<evidence type="ECO:0000256" key="1">
    <source>
        <dbReference type="SAM" id="Phobius"/>
    </source>
</evidence>
<dbReference type="EMBL" id="JAKKPZ010000079">
    <property type="protein sequence ID" value="KAI1703635.1"/>
    <property type="molecule type" value="Genomic_DNA"/>
</dbReference>
<organism evidence="2 3">
    <name type="scientific">Ditylenchus destructor</name>
    <dbReference type="NCBI Taxonomy" id="166010"/>
    <lineage>
        <taxon>Eukaryota</taxon>
        <taxon>Metazoa</taxon>
        <taxon>Ecdysozoa</taxon>
        <taxon>Nematoda</taxon>
        <taxon>Chromadorea</taxon>
        <taxon>Rhabditida</taxon>
        <taxon>Tylenchina</taxon>
        <taxon>Tylenchomorpha</taxon>
        <taxon>Sphaerularioidea</taxon>
        <taxon>Anguinidae</taxon>
        <taxon>Anguininae</taxon>
        <taxon>Ditylenchus</taxon>
    </lineage>
</organism>
<reference evidence="2" key="1">
    <citation type="submission" date="2022-01" db="EMBL/GenBank/DDBJ databases">
        <title>Genome Sequence Resource for Two Populations of Ditylenchus destructor, the Migratory Endoparasitic Phytonematode.</title>
        <authorList>
            <person name="Zhang H."/>
            <person name="Lin R."/>
            <person name="Xie B."/>
        </authorList>
    </citation>
    <scope>NUCLEOTIDE SEQUENCE</scope>
    <source>
        <strain evidence="2">BazhouSP</strain>
    </source>
</reference>
<evidence type="ECO:0000313" key="3">
    <source>
        <dbReference type="Proteomes" id="UP001201812"/>
    </source>
</evidence>
<accession>A0AAD4MRA8</accession>
<feature type="transmembrane region" description="Helical" evidence="1">
    <location>
        <begin position="33"/>
        <end position="51"/>
    </location>
</feature>
<gene>
    <name evidence="2" type="ORF">DdX_14774</name>
</gene>
<feature type="transmembrane region" description="Helical" evidence="1">
    <location>
        <begin position="125"/>
        <end position="147"/>
    </location>
</feature>
<keyword evidence="3" id="KW-1185">Reference proteome</keyword>